<gene>
    <name evidence="8" type="ORF">KEM09_05705</name>
</gene>
<dbReference type="Pfam" id="PF03473">
    <property type="entry name" value="MOSC"/>
    <property type="match status" value="1"/>
</dbReference>
<dbReference type="InterPro" id="IPR008284">
    <property type="entry name" value="MoCF_biosynth_CS"/>
</dbReference>
<evidence type="ECO:0000256" key="4">
    <source>
        <dbReference type="ARBA" id="ARBA00023150"/>
    </source>
</evidence>
<comment type="catalytic activity">
    <reaction evidence="5">
        <text>molybdopterin + ATP + H(+) = adenylyl-molybdopterin + diphosphate</text>
        <dbReference type="Rhea" id="RHEA:31331"/>
        <dbReference type="ChEBI" id="CHEBI:15378"/>
        <dbReference type="ChEBI" id="CHEBI:30616"/>
        <dbReference type="ChEBI" id="CHEBI:33019"/>
        <dbReference type="ChEBI" id="CHEBI:58698"/>
        <dbReference type="ChEBI" id="CHEBI:62727"/>
        <dbReference type="EC" id="2.7.7.75"/>
    </reaction>
</comment>
<proteinExistence type="predicted"/>
<dbReference type="PROSITE" id="PS01078">
    <property type="entry name" value="MOCF_BIOSYNTHESIS_1"/>
    <property type="match status" value="1"/>
</dbReference>
<dbReference type="PANTHER" id="PTHR43764:SF1">
    <property type="entry name" value="MOLYBDOPTERIN MOLYBDOTRANSFERASE"/>
    <property type="match status" value="1"/>
</dbReference>
<keyword evidence="9" id="KW-1185">Reference proteome</keyword>
<dbReference type="PANTHER" id="PTHR43764">
    <property type="entry name" value="MOLYBDENUM COFACTOR BIOSYNTHESIS"/>
    <property type="match status" value="1"/>
</dbReference>
<evidence type="ECO:0000259" key="7">
    <source>
        <dbReference type="PROSITE" id="PS51340"/>
    </source>
</evidence>
<dbReference type="SUPFAM" id="SSF50800">
    <property type="entry name" value="PK beta-barrel domain-like"/>
    <property type="match status" value="1"/>
</dbReference>
<evidence type="ECO:0000256" key="2">
    <source>
        <dbReference type="ARBA" id="ARBA00012509"/>
    </source>
</evidence>
<evidence type="ECO:0000313" key="9">
    <source>
        <dbReference type="Proteomes" id="UP000721861"/>
    </source>
</evidence>
<dbReference type="PROSITE" id="PS51340">
    <property type="entry name" value="MOSC"/>
    <property type="match status" value="1"/>
</dbReference>
<comment type="pathway">
    <text evidence="1">Cofactor biosynthesis; molybdopterin biosynthesis.</text>
</comment>
<organism evidence="8 9">
    <name type="scientific">Carboxylicivirga mesophila</name>
    <dbReference type="NCBI Taxonomy" id="1166478"/>
    <lineage>
        <taxon>Bacteria</taxon>
        <taxon>Pseudomonadati</taxon>
        <taxon>Bacteroidota</taxon>
        <taxon>Bacteroidia</taxon>
        <taxon>Marinilabiliales</taxon>
        <taxon>Marinilabiliaceae</taxon>
        <taxon>Carboxylicivirga</taxon>
    </lineage>
</organism>
<dbReference type="CDD" id="cd00886">
    <property type="entry name" value="MogA_MoaB"/>
    <property type="match status" value="1"/>
</dbReference>
<dbReference type="Proteomes" id="UP000721861">
    <property type="component" value="Unassembled WGS sequence"/>
</dbReference>
<dbReference type="EMBL" id="JAGUCN010000004">
    <property type="protein sequence ID" value="MBS2210883.1"/>
    <property type="molecule type" value="Genomic_DNA"/>
</dbReference>
<protein>
    <recommendedName>
        <fullName evidence="3">Molybdopterin adenylyltransferase</fullName>
        <ecNumber evidence="2">2.7.7.75</ecNumber>
    </recommendedName>
</protein>
<keyword evidence="4" id="KW-0501">Molybdenum cofactor biosynthesis</keyword>
<dbReference type="Gene3D" id="3.40.980.10">
    <property type="entry name" value="MoaB/Mog-like domain"/>
    <property type="match status" value="1"/>
</dbReference>
<evidence type="ECO:0000256" key="6">
    <source>
        <dbReference type="ARBA" id="ARBA00058212"/>
    </source>
</evidence>
<evidence type="ECO:0000256" key="5">
    <source>
        <dbReference type="ARBA" id="ARBA00051131"/>
    </source>
</evidence>
<comment type="function">
    <text evidence="6">Catalyzes the adenylation of molybdopterin as part of the biosynthesis of the molybdenum-cofactor.</text>
</comment>
<dbReference type="InterPro" id="IPR011037">
    <property type="entry name" value="Pyrv_Knase-like_insert_dom_sf"/>
</dbReference>
<evidence type="ECO:0000256" key="3">
    <source>
        <dbReference type="ARBA" id="ARBA00013491"/>
    </source>
</evidence>
<evidence type="ECO:0000313" key="8">
    <source>
        <dbReference type="EMBL" id="MBS2210883.1"/>
    </source>
</evidence>
<name>A0ABS5K7C0_9BACT</name>
<dbReference type="InterPro" id="IPR001453">
    <property type="entry name" value="MoaB/Mog_dom"/>
</dbReference>
<sequence>MKIQIKSVNISEKKGTKKTPLKSITLNHLGVDGDAHSGHWHRQVSLLGTESYQKTEDASGTKLNFGDFAENITTEGLALHHTKIFDRFVNDNIELEVTQIGKKCHNGCEIKELTGDCVMPKEGIFCRVLKGGELKLGDVLKYVPRIINVHIVTLSDRAFEGIYDDKSGPFTEKLLSSYFDEQNRQYSFNRTILPDDEQQLKNTMLQLVTSGIDIIVTTGGTGIGPRDITPDVIKPLLDKEITGIMEVIRMKYGIDKPNALLSRSVAGVMGQTLVYVLPGSVKAVKEYLTEITPTIEHSLRMLHGIDSH</sequence>
<dbReference type="InterPro" id="IPR036425">
    <property type="entry name" value="MoaB/Mog-like_dom_sf"/>
</dbReference>
<dbReference type="Gene3D" id="2.40.33.20">
    <property type="entry name" value="PK beta-barrel domain-like"/>
    <property type="match status" value="1"/>
</dbReference>
<feature type="domain" description="MOSC" evidence="7">
    <location>
        <begin position="18"/>
        <end position="143"/>
    </location>
</feature>
<comment type="caution">
    <text evidence="8">The sequence shown here is derived from an EMBL/GenBank/DDBJ whole genome shotgun (WGS) entry which is preliminary data.</text>
</comment>
<dbReference type="RefSeq" id="WP_212226604.1">
    <property type="nucleotide sequence ID" value="NZ_JAGUCN010000004.1"/>
</dbReference>
<dbReference type="EC" id="2.7.7.75" evidence="2"/>
<dbReference type="SMART" id="SM00852">
    <property type="entry name" value="MoCF_biosynth"/>
    <property type="match status" value="1"/>
</dbReference>
<dbReference type="InterPro" id="IPR051920">
    <property type="entry name" value="MPT_Adenylyltrnsfr/MoaC-Rel"/>
</dbReference>
<dbReference type="SUPFAM" id="SSF53218">
    <property type="entry name" value="Molybdenum cofactor biosynthesis proteins"/>
    <property type="match status" value="1"/>
</dbReference>
<dbReference type="NCBIfam" id="TIGR00177">
    <property type="entry name" value="molyb_syn"/>
    <property type="match status" value="1"/>
</dbReference>
<dbReference type="InterPro" id="IPR005302">
    <property type="entry name" value="MoCF_Sase_C"/>
</dbReference>
<reference evidence="8 9" key="1">
    <citation type="journal article" date="2014" name="Int. J. Syst. Evol. Microbiol.">
        <title>Carboxylicivirga gen. nov. in the family Marinilabiliaceae with two novel species, Carboxylicivirga mesophila sp. nov. and Carboxylicivirga taeanensis sp. nov., and reclassification of Cytophaga fermentans as Saccharicrinis fermentans gen. nov., comb. nov.</title>
        <authorList>
            <person name="Yang S.H."/>
            <person name="Seo H.S."/>
            <person name="Woo J.H."/>
            <person name="Oh H.M."/>
            <person name="Jang H."/>
            <person name="Lee J.H."/>
            <person name="Kim S.J."/>
            <person name="Kwon K.K."/>
        </authorList>
    </citation>
    <scope>NUCLEOTIDE SEQUENCE [LARGE SCALE GENOMIC DNA]</scope>
    <source>
        <strain evidence="8 9">JCM 18290</strain>
    </source>
</reference>
<evidence type="ECO:0000256" key="1">
    <source>
        <dbReference type="ARBA" id="ARBA00005046"/>
    </source>
</evidence>
<accession>A0ABS5K7C0</accession>
<dbReference type="Pfam" id="PF00994">
    <property type="entry name" value="MoCF_biosynth"/>
    <property type="match status" value="1"/>
</dbReference>